<dbReference type="EMBL" id="ABEU02000006">
    <property type="protein sequence ID" value="PNR52543.1"/>
    <property type="molecule type" value="Genomic_DNA"/>
</dbReference>
<dbReference type="Proteomes" id="UP000006727">
    <property type="component" value="Chromosome 6"/>
</dbReference>
<gene>
    <name evidence="1" type="ORF">PHYPA_008917</name>
</gene>
<sequence>MGISCTKSPPAAAPIRVHSARSVVPLTLCPVPALALDPLPPRLTLIHTMAILVKTLVPFIPPPCPSFTEL</sequence>
<proteinExistence type="predicted"/>
<reference evidence="1 3" key="2">
    <citation type="journal article" date="2018" name="Plant J.">
        <title>The Physcomitrella patens chromosome-scale assembly reveals moss genome structure and evolution.</title>
        <authorList>
            <person name="Lang D."/>
            <person name="Ullrich K.K."/>
            <person name="Murat F."/>
            <person name="Fuchs J."/>
            <person name="Jenkins J."/>
            <person name="Haas F.B."/>
            <person name="Piednoel M."/>
            <person name="Gundlach H."/>
            <person name="Van Bel M."/>
            <person name="Meyberg R."/>
            <person name="Vives C."/>
            <person name="Morata J."/>
            <person name="Symeonidi A."/>
            <person name="Hiss M."/>
            <person name="Muchero W."/>
            <person name="Kamisugi Y."/>
            <person name="Saleh O."/>
            <person name="Blanc G."/>
            <person name="Decker E.L."/>
            <person name="van Gessel N."/>
            <person name="Grimwood J."/>
            <person name="Hayes R.D."/>
            <person name="Graham S.W."/>
            <person name="Gunter L.E."/>
            <person name="McDaniel S.F."/>
            <person name="Hoernstein S.N.W."/>
            <person name="Larsson A."/>
            <person name="Li F.W."/>
            <person name="Perroud P.F."/>
            <person name="Phillips J."/>
            <person name="Ranjan P."/>
            <person name="Rokshar D.S."/>
            <person name="Rothfels C.J."/>
            <person name="Schneider L."/>
            <person name="Shu S."/>
            <person name="Stevenson D.W."/>
            <person name="Thummler F."/>
            <person name="Tillich M."/>
            <person name="Villarreal Aguilar J.C."/>
            <person name="Widiez T."/>
            <person name="Wong G.K."/>
            <person name="Wymore A."/>
            <person name="Zhang Y."/>
            <person name="Zimmer A.D."/>
            <person name="Quatrano R.S."/>
            <person name="Mayer K.F.X."/>
            <person name="Goodstein D."/>
            <person name="Casacuberta J.M."/>
            <person name="Vandepoele K."/>
            <person name="Reski R."/>
            <person name="Cuming A.C."/>
            <person name="Tuskan G.A."/>
            <person name="Maumus F."/>
            <person name="Salse J."/>
            <person name="Schmutz J."/>
            <person name="Rensing S.A."/>
        </authorList>
    </citation>
    <scope>NUCLEOTIDE SEQUENCE [LARGE SCALE GENOMIC DNA]</scope>
    <source>
        <strain evidence="2 3">cv. Gransden 2004</strain>
    </source>
</reference>
<dbReference type="InParanoid" id="A0A2K1KFK7"/>
<organism evidence="1">
    <name type="scientific">Physcomitrium patens</name>
    <name type="common">Spreading-leaved earth moss</name>
    <name type="synonym">Physcomitrella patens</name>
    <dbReference type="NCBI Taxonomy" id="3218"/>
    <lineage>
        <taxon>Eukaryota</taxon>
        <taxon>Viridiplantae</taxon>
        <taxon>Streptophyta</taxon>
        <taxon>Embryophyta</taxon>
        <taxon>Bryophyta</taxon>
        <taxon>Bryophytina</taxon>
        <taxon>Bryopsida</taxon>
        <taxon>Funariidae</taxon>
        <taxon>Funariales</taxon>
        <taxon>Funariaceae</taxon>
        <taxon>Physcomitrium</taxon>
    </lineage>
</organism>
<accession>A0A2K1KFK7</accession>
<name>A0A2K1KFK7_PHYPA</name>
<evidence type="ECO:0000313" key="3">
    <source>
        <dbReference type="Proteomes" id="UP000006727"/>
    </source>
</evidence>
<dbReference type="Gramene" id="Pp3c6_13930V3.1">
    <property type="protein sequence ID" value="PAC:32975919.CDS.1"/>
    <property type="gene ID" value="Pp3c6_13930"/>
</dbReference>
<reference evidence="1 3" key="1">
    <citation type="journal article" date="2008" name="Science">
        <title>The Physcomitrella genome reveals evolutionary insights into the conquest of land by plants.</title>
        <authorList>
            <person name="Rensing S."/>
            <person name="Lang D."/>
            <person name="Zimmer A."/>
            <person name="Terry A."/>
            <person name="Salamov A."/>
            <person name="Shapiro H."/>
            <person name="Nishiyama T."/>
            <person name="Perroud P.-F."/>
            <person name="Lindquist E."/>
            <person name="Kamisugi Y."/>
            <person name="Tanahashi T."/>
            <person name="Sakakibara K."/>
            <person name="Fujita T."/>
            <person name="Oishi K."/>
            <person name="Shin-I T."/>
            <person name="Kuroki Y."/>
            <person name="Toyoda A."/>
            <person name="Suzuki Y."/>
            <person name="Hashimoto A."/>
            <person name="Yamaguchi K."/>
            <person name="Sugano A."/>
            <person name="Kohara Y."/>
            <person name="Fujiyama A."/>
            <person name="Anterola A."/>
            <person name="Aoki S."/>
            <person name="Ashton N."/>
            <person name="Barbazuk W.B."/>
            <person name="Barker E."/>
            <person name="Bennetzen J."/>
            <person name="Bezanilla M."/>
            <person name="Blankenship R."/>
            <person name="Cho S.H."/>
            <person name="Dutcher S."/>
            <person name="Estelle M."/>
            <person name="Fawcett J.A."/>
            <person name="Gundlach H."/>
            <person name="Hanada K."/>
            <person name="Heyl A."/>
            <person name="Hicks K.A."/>
            <person name="Hugh J."/>
            <person name="Lohr M."/>
            <person name="Mayer K."/>
            <person name="Melkozernov A."/>
            <person name="Murata T."/>
            <person name="Nelson D."/>
            <person name="Pils B."/>
            <person name="Prigge M."/>
            <person name="Reiss B."/>
            <person name="Renner T."/>
            <person name="Rombauts S."/>
            <person name="Rushton P."/>
            <person name="Sanderfoot A."/>
            <person name="Schween G."/>
            <person name="Shiu S.-H."/>
            <person name="Stueber K."/>
            <person name="Theodoulou F.L."/>
            <person name="Tu H."/>
            <person name="Van de Peer Y."/>
            <person name="Verrier P.J."/>
            <person name="Waters E."/>
            <person name="Wood A."/>
            <person name="Yang L."/>
            <person name="Cove D."/>
            <person name="Cuming A."/>
            <person name="Hasebe M."/>
            <person name="Lucas S."/>
            <person name="Mishler D.B."/>
            <person name="Reski R."/>
            <person name="Grigoriev I."/>
            <person name="Quatrano R.S."/>
            <person name="Boore J.L."/>
        </authorList>
    </citation>
    <scope>NUCLEOTIDE SEQUENCE [LARGE SCALE GENOMIC DNA]</scope>
    <source>
        <strain evidence="2 3">cv. Gransden 2004</strain>
    </source>
</reference>
<evidence type="ECO:0000313" key="1">
    <source>
        <dbReference type="EMBL" id="PNR52543.1"/>
    </source>
</evidence>
<protein>
    <submittedName>
        <fullName evidence="1 2">Uncharacterized protein</fullName>
    </submittedName>
</protein>
<dbReference type="AlphaFoldDB" id="A0A2K1KFK7"/>
<reference evidence="2" key="3">
    <citation type="submission" date="2020-12" db="UniProtKB">
        <authorList>
            <consortium name="EnsemblPlants"/>
        </authorList>
    </citation>
    <scope>IDENTIFICATION</scope>
</reference>
<keyword evidence="3" id="KW-1185">Reference proteome</keyword>
<evidence type="ECO:0000313" key="2">
    <source>
        <dbReference type="EnsemblPlants" id="PAC:32975919.CDS.1"/>
    </source>
</evidence>
<dbReference type="EnsemblPlants" id="Pp3c6_13930V3.1">
    <property type="protein sequence ID" value="PAC:32975919.CDS.1"/>
    <property type="gene ID" value="Pp3c6_13930"/>
</dbReference>